<dbReference type="InterPro" id="IPR036567">
    <property type="entry name" value="RHF-like"/>
</dbReference>
<name>A0A2H0DZD1_9BACT</name>
<dbReference type="NCBIfam" id="TIGR00741">
    <property type="entry name" value="yfiA"/>
    <property type="match status" value="1"/>
</dbReference>
<evidence type="ECO:0000313" key="1">
    <source>
        <dbReference type="EMBL" id="PIP87049.1"/>
    </source>
</evidence>
<dbReference type="Pfam" id="PF02482">
    <property type="entry name" value="Ribosomal_S30AE"/>
    <property type="match status" value="1"/>
</dbReference>
<organism evidence="1 2">
    <name type="scientific">Candidatus Campbellbacteria bacterium CG22_combo_CG10-13_8_21_14_all_36_13</name>
    <dbReference type="NCBI Taxonomy" id="1974529"/>
    <lineage>
        <taxon>Bacteria</taxon>
        <taxon>Candidatus Campbelliibacteriota</taxon>
    </lineage>
</organism>
<dbReference type="Proteomes" id="UP000231143">
    <property type="component" value="Unassembled WGS sequence"/>
</dbReference>
<accession>A0A2H0DZD1</accession>
<dbReference type="CDD" id="cd00552">
    <property type="entry name" value="RaiA"/>
    <property type="match status" value="1"/>
</dbReference>
<dbReference type="AlphaFoldDB" id="A0A2H0DZD1"/>
<protein>
    <submittedName>
        <fullName evidence="1">Ribosomal subunit interface protein</fullName>
    </submittedName>
</protein>
<gene>
    <name evidence="1" type="primary">raiA</name>
    <name evidence="1" type="ORF">COW81_02355</name>
</gene>
<reference evidence="1 2" key="1">
    <citation type="submission" date="2017-09" db="EMBL/GenBank/DDBJ databases">
        <title>Depth-based differentiation of microbial function through sediment-hosted aquifers and enrichment of novel symbionts in the deep terrestrial subsurface.</title>
        <authorList>
            <person name="Probst A.J."/>
            <person name="Ladd B."/>
            <person name="Jarett J.K."/>
            <person name="Geller-Mcgrath D.E."/>
            <person name="Sieber C.M."/>
            <person name="Emerson J.B."/>
            <person name="Anantharaman K."/>
            <person name="Thomas B.C."/>
            <person name="Malmstrom R."/>
            <person name="Stieglmeier M."/>
            <person name="Klingl A."/>
            <person name="Woyke T."/>
            <person name="Ryan C.M."/>
            <person name="Banfield J.F."/>
        </authorList>
    </citation>
    <scope>NUCLEOTIDE SEQUENCE [LARGE SCALE GENOMIC DNA]</scope>
    <source>
        <strain evidence="1">CG22_combo_CG10-13_8_21_14_all_36_13</strain>
    </source>
</reference>
<sequence length="124" mass="14430">MKINFDFKTTNIEMTEAIREYLYKRLEKLEKFTGDDAGSYGQVEIGTTTSGQHSGEIFRAEINLTVDGQNFRTESKKKDLYSAIDEAQDEMIRALKSYRGKRRTLFRKGGYQIKKLLKFRGKKL</sequence>
<evidence type="ECO:0000313" key="2">
    <source>
        <dbReference type="Proteomes" id="UP000231143"/>
    </source>
</evidence>
<proteinExistence type="predicted"/>
<dbReference type="Gene3D" id="3.30.160.100">
    <property type="entry name" value="Ribosome hibernation promotion factor-like"/>
    <property type="match status" value="1"/>
</dbReference>
<dbReference type="InterPro" id="IPR003489">
    <property type="entry name" value="RHF/RaiA"/>
</dbReference>
<comment type="caution">
    <text evidence="1">The sequence shown here is derived from an EMBL/GenBank/DDBJ whole genome shotgun (WGS) entry which is preliminary data.</text>
</comment>
<dbReference type="SUPFAM" id="SSF69754">
    <property type="entry name" value="Ribosome binding protein Y (YfiA homologue)"/>
    <property type="match status" value="1"/>
</dbReference>
<dbReference type="EMBL" id="PCTT01000030">
    <property type="protein sequence ID" value="PIP87049.1"/>
    <property type="molecule type" value="Genomic_DNA"/>
</dbReference>